<feature type="domain" description="Bacterial repeat" evidence="1">
    <location>
        <begin position="107"/>
        <end position="180"/>
    </location>
</feature>
<evidence type="ECO:0000313" key="2">
    <source>
        <dbReference type="EMBL" id="MDE1205166.1"/>
    </source>
</evidence>
<gene>
    <name evidence="2" type="ORF">O4N78_16735</name>
</gene>
<dbReference type="Proteomes" id="UP001149331">
    <property type="component" value="Unassembled WGS sequence"/>
</dbReference>
<dbReference type="EMBL" id="JAPZEG010000060">
    <property type="protein sequence ID" value="MDE1205166.1"/>
    <property type="molecule type" value="Genomic_DNA"/>
</dbReference>
<comment type="caution">
    <text evidence="2">The sequence shown here is derived from an EMBL/GenBank/DDBJ whole genome shotgun (WGS) entry which is preliminary data.</text>
</comment>
<accession>A0AAW6K4G4</accession>
<reference evidence="2" key="1">
    <citation type="submission" date="2022-12" db="EMBL/GenBank/DDBJ databases">
        <title>Genome of R. gnavus strain RSHDN_120.</title>
        <authorList>
            <person name="Abdugheni R."/>
        </authorList>
    </citation>
    <scope>NUCLEOTIDE SEQUENCE</scope>
    <source>
        <strain evidence="2">RSHDN_120</strain>
    </source>
</reference>
<sequence>LTANFKEVEHSYLIYVESPDPQMGTVTMDPANEGNIYKEGTEITVKAEPKDGYEFTQWLEVTEADGEEVLTPVEGAQAEYKFHAESDRVLRAEFRLAPVPETYYRVVVQSNDENMGRVSMDKEDGTYKEGAIASVKAEAKERFEFVGWKEKGQTEYVSKDAEYQFKVTKNIELTGEFKAVEVPHIPSAQEILDDILAN</sequence>
<dbReference type="Pfam" id="PF18998">
    <property type="entry name" value="Flg_new_2"/>
    <property type="match status" value="2"/>
</dbReference>
<evidence type="ECO:0000259" key="1">
    <source>
        <dbReference type="Pfam" id="PF18998"/>
    </source>
</evidence>
<feature type="domain" description="Bacterial repeat" evidence="1">
    <location>
        <begin position="22"/>
        <end position="60"/>
    </location>
</feature>
<dbReference type="RefSeq" id="WP_272584368.1">
    <property type="nucleotide sequence ID" value="NZ_JAPZEG010000060.1"/>
</dbReference>
<name>A0AAW6K4G4_MEDGN</name>
<organism evidence="2 3">
    <name type="scientific">Mediterraneibacter gnavus</name>
    <name type="common">Ruminococcus gnavus</name>
    <dbReference type="NCBI Taxonomy" id="33038"/>
    <lineage>
        <taxon>Bacteria</taxon>
        <taxon>Bacillati</taxon>
        <taxon>Bacillota</taxon>
        <taxon>Clostridia</taxon>
        <taxon>Lachnospirales</taxon>
        <taxon>Lachnospiraceae</taxon>
        <taxon>Mediterraneibacter</taxon>
    </lineage>
</organism>
<protein>
    <submittedName>
        <fullName evidence="2">InlB B-repeat-containing protein</fullName>
    </submittedName>
</protein>
<feature type="non-terminal residue" evidence="2">
    <location>
        <position position="198"/>
    </location>
</feature>
<dbReference type="AlphaFoldDB" id="A0AAW6K4G4"/>
<dbReference type="InterPro" id="IPR044060">
    <property type="entry name" value="Bacterial_rp_domain"/>
</dbReference>
<feature type="non-terminal residue" evidence="2">
    <location>
        <position position="1"/>
    </location>
</feature>
<proteinExistence type="predicted"/>
<evidence type="ECO:0000313" key="3">
    <source>
        <dbReference type="Proteomes" id="UP001149331"/>
    </source>
</evidence>